<organism evidence="2">
    <name type="scientific">Fagus sylvatica</name>
    <name type="common">Beechnut</name>
    <dbReference type="NCBI Taxonomy" id="28930"/>
    <lineage>
        <taxon>Eukaryota</taxon>
        <taxon>Viridiplantae</taxon>
        <taxon>Streptophyta</taxon>
        <taxon>Embryophyta</taxon>
        <taxon>Tracheophyta</taxon>
        <taxon>Spermatophyta</taxon>
        <taxon>Magnoliopsida</taxon>
        <taxon>eudicotyledons</taxon>
        <taxon>Gunneridae</taxon>
        <taxon>Pentapetalae</taxon>
        <taxon>rosids</taxon>
        <taxon>fabids</taxon>
        <taxon>Fagales</taxon>
        <taxon>Fagaceae</taxon>
        <taxon>Fagus</taxon>
    </lineage>
</organism>
<dbReference type="InterPro" id="IPR002110">
    <property type="entry name" value="Ankyrin_rpt"/>
</dbReference>
<reference evidence="2" key="1">
    <citation type="submission" date="2018-02" db="EMBL/GenBank/DDBJ databases">
        <authorList>
            <person name="Cohen D.B."/>
            <person name="Kent A.D."/>
        </authorList>
    </citation>
    <scope>NUCLEOTIDE SEQUENCE</scope>
</reference>
<accession>A0A2N9I970</accession>
<name>A0A2N9I970_FAGSY</name>
<dbReference type="SUPFAM" id="SSF48403">
    <property type="entry name" value="Ankyrin repeat"/>
    <property type="match status" value="1"/>
</dbReference>
<keyword evidence="1" id="KW-0040">ANK repeat</keyword>
<dbReference type="Pfam" id="PF12796">
    <property type="entry name" value="Ank_2"/>
    <property type="match status" value="1"/>
</dbReference>
<evidence type="ECO:0000256" key="1">
    <source>
        <dbReference type="PROSITE-ProRule" id="PRU00023"/>
    </source>
</evidence>
<dbReference type="SMART" id="SM00248">
    <property type="entry name" value="ANK"/>
    <property type="match status" value="2"/>
</dbReference>
<dbReference type="PANTHER" id="PTHR24128:SF24">
    <property type="entry name" value="ANKYRIN REPEAT PROTEIN"/>
    <property type="match status" value="1"/>
</dbReference>
<dbReference type="PANTHER" id="PTHR24128">
    <property type="entry name" value="HOMEOBOX PROTEIN WARIAI"/>
    <property type="match status" value="1"/>
</dbReference>
<evidence type="ECO:0000313" key="2">
    <source>
        <dbReference type="EMBL" id="SPD22517.1"/>
    </source>
</evidence>
<proteinExistence type="predicted"/>
<sequence>MEERIERLKFVAQEGSIDDFYMLIGEDVKLLEHIEELPFVDTPLHIAASAGHIPFALEIMRLKPSFARKPNRNGKSPIHLALENGKTELVCWLLHIDRDLVRVKGREGITPLHYVVRHLLAWRWSLLQRIVCVNVKNLEGKTAWDILQGLTQVDNREMKVMLHRAGALTGSSLSTATCSAKLRYLEIFRLMFAYELTTITDEMHNAFLVVAVLLVSVTYSRVTQPSWGSLAR</sequence>
<feature type="repeat" description="ANK" evidence="1">
    <location>
        <begin position="73"/>
        <end position="94"/>
    </location>
</feature>
<dbReference type="PROSITE" id="PS50088">
    <property type="entry name" value="ANK_REPEAT"/>
    <property type="match status" value="1"/>
</dbReference>
<protein>
    <submittedName>
        <fullName evidence="2">Uncharacterized protein</fullName>
    </submittedName>
</protein>
<dbReference type="AlphaFoldDB" id="A0A2N9I970"/>
<dbReference type="Gene3D" id="1.25.40.20">
    <property type="entry name" value="Ankyrin repeat-containing domain"/>
    <property type="match status" value="1"/>
</dbReference>
<dbReference type="EMBL" id="OIVN01005446">
    <property type="protein sequence ID" value="SPD22517.1"/>
    <property type="molecule type" value="Genomic_DNA"/>
</dbReference>
<gene>
    <name evidence="2" type="ORF">FSB_LOCUS50399</name>
</gene>
<dbReference type="InterPro" id="IPR036770">
    <property type="entry name" value="Ankyrin_rpt-contain_sf"/>
</dbReference>
<dbReference type="PROSITE" id="PS50297">
    <property type="entry name" value="ANK_REP_REGION"/>
    <property type="match status" value="1"/>
</dbReference>